<keyword evidence="1" id="KW-0472">Membrane</keyword>
<feature type="transmembrane region" description="Helical" evidence="1">
    <location>
        <begin position="380"/>
        <end position="400"/>
    </location>
</feature>
<feature type="transmembrane region" description="Helical" evidence="1">
    <location>
        <begin position="300"/>
        <end position="323"/>
    </location>
</feature>
<sequence length="477" mass="53997">MADIYFESDWIDTSCSGPPDLMSTYTADNASDVYNYIQGQFSYPACGMDPVARPVGCCYSSLKRDETFGLQGMAIHLLDNSLTENLSPPASANGNTYCLISSNGTLHYTYSMYVLQSGQCNYGYMCDQTSVSIYDNSSCTGIPLQLSVQNNQILWYNTTNYGEVSVEFRVISGCDITFGWEGLIPGNLLVPDHRYTLDKLALIGYVFAILGSIVALVIYYKKILVRRSLHNVLGFSSQIAWIVEHVQTLYLDYVLFPTQYSVLVYQAVFSYTSIASLLTVLIAIDLITKLFYSSPKIRKIAFCLTVFVHLALVGWTYLAFLAITNPDLFNIMTFTLGMLPVSWHIIMLIVDLFPPFIVLYKITVNSSHLERKLERWHIEVMLLVMVHLLNTIVYGILGYLGSETEFFQNDRSLQSLWGIARFQFMLNYIIVLRFNVYLKMLLKKSAHSSYGSKQEKSIASLPNQRLLKTKSLAVFRS</sequence>
<evidence type="ECO:0000313" key="2">
    <source>
        <dbReference type="EMBL" id="KAJ3252500.1"/>
    </source>
</evidence>
<keyword evidence="3" id="KW-1185">Reference proteome</keyword>
<accession>A0AAD5UAB2</accession>
<comment type="caution">
    <text evidence="2">The sequence shown here is derived from an EMBL/GenBank/DDBJ whole genome shotgun (WGS) entry which is preliminary data.</text>
</comment>
<dbReference type="Proteomes" id="UP001210925">
    <property type="component" value="Unassembled WGS sequence"/>
</dbReference>
<protein>
    <submittedName>
        <fullName evidence="2">Uncharacterized protein</fullName>
    </submittedName>
</protein>
<evidence type="ECO:0000256" key="1">
    <source>
        <dbReference type="SAM" id="Phobius"/>
    </source>
</evidence>
<gene>
    <name evidence="2" type="ORF">HK103_001438</name>
</gene>
<dbReference type="EMBL" id="JADGKB010000139">
    <property type="protein sequence ID" value="KAJ3252500.1"/>
    <property type="molecule type" value="Genomic_DNA"/>
</dbReference>
<organism evidence="2 3">
    <name type="scientific">Boothiomyces macroporosus</name>
    <dbReference type="NCBI Taxonomy" id="261099"/>
    <lineage>
        <taxon>Eukaryota</taxon>
        <taxon>Fungi</taxon>
        <taxon>Fungi incertae sedis</taxon>
        <taxon>Chytridiomycota</taxon>
        <taxon>Chytridiomycota incertae sedis</taxon>
        <taxon>Chytridiomycetes</taxon>
        <taxon>Rhizophydiales</taxon>
        <taxon>Terramycetaceae</taxon>
        <taxon>Boothiomyces</taxon>
    </lineage>
</organism>
<reference evidence="2" key="1">
    <citation type="submission" date="2020-05" db="EMBL/GenBank/DDBJ databases">
        <title>Phylogenomic resolution of chytrid fungi.</title>
        <authorList>
            <person name="Stajich J.E."/>
            <person name="Amses K."/>
            <person name="Simmons R."/>
            <person name="Seto K."/>
            <person name="Myers J."/>
            <person name="Bonds A."/>
            <person name="Quandt C.A."/>
            <person name="Barry K."/>
            <person name="Liu P."/>
            <person name="Grigoriev I."/>
            <person name="Longcore J.E."/>
            <person name="James T.Y."/>
        </authorList>
    </citation>
    <scope>NUCLEOTIDE SEQUENCE</scope>
    <source>
        <strain evidence="2">PLAUS21</strain>
    </source>
</reference>
<name>A0AAD5UAB2_9FUNG</name>
<feature type="transmembrane region" description="Helical" evidence="1">
    <location>
        <begin position="200"/>
        <end position="220"/>
    </location>
</feature>
<feature type="transmembrane region" description="Helical" evidence="1">
    <location>
        <begin position="232"/>
        <end position="251"/>
    </location>
</feature>
<evidence type="ECO:0000313" key="3">
    <source>
        <dbReference type="Proteomes" id="UP001210925"/>
    </source>
</evidence>
<feature type="transmembrane region" description="Helical" evidence="1">
    <location>
        <begin position="263"/>
        <end position="288"/>
    </location>
</feature>
<keyword evidence="1" id="KW-0812">Transmembrane</keyword>
<proteinExistence type="predicted"/>
<dbReference type="AlphaFoldDB" id="A0AAD5UAB2"/>
<feature type="transmembrane region" description="Helical" evidence="1">
    <location>
        <begin position="343"/>
        <end position="360"/>
    </location>
</feature>
<feature type="transmembrane region" description="Helical" evidence="1">
    <location>
        <begin position="420"/>
        <end position="438"/>
    </location>
</feature>
<keyword evidence="1" id="KW-1133">Transmembrane helix</keyword>